<protein>
    <submittedName>
        <fullName evidence="1">Uncharacterized protein</fullName>
    </submittedName>
</protein>
<dbReference type="AlphaFoldDB" id="A0A8J3YZU3"/>
<dbReference type="EMBL" id="BOPG01000009">
    <property type="protein sequence ID" value="GIJ53718.1"/>
    <property type="molecule type" value="Genomic_DNA"/>
</dbReference>
<evidence type="ECO:0000313" key="2">
    <source>
        <dbReference type="Proteomes" id="UP000612585"/>
    </source>
</evidence>
<reference evidence="1" key="1">
    <citation type="submission" date="2021-01" db="EMBL/GenBank/DDBJ databases">
        <title>Whole genome shotgun sequence of Virgisporangium aurantiacum NBRC 16421.</title>
        <authorList>
            <person name="Komaki H."/>
            <person name="Tamura T."/>
        </authorList>
    </citation>
    <scope>NUCLEOTIDE SEQUENCE</scope>
    <source>
        <strain evidence="1">NBRC 16421</strain>
    </source>
</reference>
<organism evidence="1 2">
    <name type="scientific">Virgisporangium aurantiacum</name>
    <dbReference type="NCBI Taxonomy" id="175570"/>
    <lineage>
        <taxon>Bacteria</taxon>
        <taxon>Bacillati</taxon>
        <taxon>Actinomycetota</taxon>
        <taxon>Actinomycetes</taxon>
        <taxon>Micromonosporales</taxon>
        <taxon>Micromonosporaceae</taxon>
        <taxon>Virgisporangium</taxon>
    </lineage>
</organism>
<accession>A0A8J3YZU3</accession>
<sequence>MAAVAAAAGAAAAEAGLTFGNRNRTVDIARAATLVSTLRPLPERPMHGDATGTAR</sequence>
<comment type="caution">
    <text evidence="1">The sequence shown here is derived from an EMBL/GenBank/DDBJ whole genome shotgun (WGS) entry which is preliminary data.</text>
</comment>
<name>A0A8J3YZU3_9ACTN</name>
<keyword evidence="2" id="KW-1185">Reference proteome</keyword>
<gene>
    <name evidence="1" type="ORF">Vau01_012340</name>
</gene>
<evidence type="ECO:0000313" key="1">
    <source>
        <dbReference type="EMBL" id="GIJ53718.1"/>
    </source>
</evidence>
<proteinExistence type="predicted"/>
<dbReference type="Proteomes" id="UP000612585">
    <property type="component" value="Unassembled WGS sequence"/>
</dbReference>